<keyword evidence="1" id="KW-0812">Transmembrane</keyword>
<keyword evidence="1" id="KW-0472">Membrane</keyword>
<dbReference type="AlphaFoldDB" id="A0A8J6D2E8"/>
<keyword evidence="3" id="KW-1185">Reference proteome</keyword>
<proteinExistence type="predicted"/>
<comment type="caution">
    <text evidence="2">The sequence shown here is derived from an EMBL/GenBank/DDBJ whole genome shotgun (WGS) entry which is preliminary data.</text>
</comment>
<gene>
    <name evidence="2" type="ORF">CXB51_009568</name>
</gene>
<accession>A0A8J6D2E8</accession>
<dbReference type="EMBL" id="JAHUZN010000005">
    <property type="protein sequence ID" value="KAG8492471.1"/>
    <property type="molecule type" value="Genomic_DNA"/>
</dbReference>
<evidence type="ECO:0000313" key="3">
    <source>
        <dbReference type="Proteomes" id="UP000701853"/>
    </source>
</evidence>
<feature type="transmembrane region" description="Helical" evidence="1">
    <location>
        <begin position="59"/>
        <end position="84"/>
    </location>
</feature>
<dbReference type="Proteomes" id="UP000701853">
    <property type="component" value="Chromosome 5"/>
</dbReference>
<organism evidence="2 3">
    <name type="scientific">Gossypium anomalum</name>
    <dbReference type="NCBI Taxonomy" id="47600"/>
    <lineage>
        <taxon>Eukaryota</taxon>
        <taxon>Viridiplantae</taxon>
        <taxon>Streptophyta</taxon>
        <taxon>Embryophyta</taxon>
        <taxon>Tracheophyta</taxon>
        <taxon>Spermatophyta</taxon>
        <taxon>Magnoliopsida</taxon>
        <taxon>eudicotyledons</taxon>
        <taxon>Gunneridae</taxon>
        <taxon>Pentapetalae</taxon>
        <taxon>rosids</taxon>
        <taxon>malvids</taxon>
        <taxon>Malvales</taxon>
        <taxon>Malvaceae</taxon>
        <taxon>Malvoideae</taxon>
        <taxon>Gossypium</taxon>
    </lineage>
</organism>
<reference evidence="2 3" key="1">
    <citation type="journal article" date="2021" name="bioRxiv">
        <title>The Gossypium anomalum genome as a resource for cotton improvement and evolutionary analysis of hybrid incompatibility.</title>
        <authorList>
            <person name="Grover C.E."/>
            <person name="Yuan D."/>
            <person name="Arick M.A."/>
            <person name="Miller E.R."/>
            <person name="Hu G."/>
            <person name="Peterson D.G."/>
            <person name="Wendel J.F."/>
            <person name="Udall J.A."/>
        </authorList>
    </citation>
    <scope>NUCLEOTIDE SEQUENCE [LARGE SCALE GENOMIC DNA]</scope>
    <source>
        <strain evidence="2">JFW-Udall</strain>
        <tissue evidence="2">Leaf</tissue>
    </source>
</reference>
<sequence length="101" mass="11814">MGLQGIWFLWNDDVSVEILLAHPQFIHVLIRSFFSPSTFIYTVVYASPQALKWKPLWDFLNLLAVNIVGPWVLTRFFLVPMFAWNRGNLFKRLDQAICSNL</sequence>
<evidence type="ECO:0000256" key="1">
    <source>
        <dbReference type="SAM" id="Phobius"/>
    </source>
</evidence>
<dbReference type="OrthoDB" id="1002478at2759"/>
<keyword evidence="1" id="KW-1133">Transmembrane helix</keyword>
<protein>
    <submittedName>
        <fullName evidence="2">Uncharacterized protein</fullName>
    </submittedName>
</protein>
<name>A0A8J6D2E8_9ROSI</name>
<evidence type="ECO:0000313" key="2">
    <source>
        <dbReference type="EMBL" id="KAG8492471.1"/>
    </source>
</evidence>